<dbReference type="Proteomes" id="UP001500542">
    <property type="component" value="Unassembled WGS sequence"/>
</dbReference>
<evidence type="ECO:0000259" key="5">
    <source>
        <dbReference type="PROSITE" id="PS50977"/>
    </source>
</evidence>
<evidence type="ECO:0000313" key="6">
    <source>
        <dbReference type="EMBL" id="GAA0930556.1"/>
    </source>
</evidence>
<dbReference type="PROSITE" id="PS50977">
    <property type="entry name" value="HTH_TETR_2"/>
    <property type="match status" value="1"/>
</dbReference>
<proteinExistence type="predicted"/>
<dbReference type="InterPro" id="IPR009057">
    <property type="entry name" value="Homeodomain-like_sf"/>
</dbReference>
<keyword evidence="7" id="KW-1185">Reference proteome</keyword>
<comment type="caution">
    <text evidence="6">The sequence shown here is derived from an EMBL/GenBank/DDBJ whole genome shotgun (WGS) entry which is preliminary data.</text>
</comment>
<dbReference type="InterPro" id="IPR036271">
    <property type="entry name" value="Tet_transcr_reg_TetR-rel_C_sf"/>
</dbReference>
<dbReference type="PANTHER" id="PTHR30055">
    <property type="entry name" value="HTH-TYPE TRANSCRIPTIONAL REGULATOR RUTR"/>
    <property type="match status" value="1"/>
</dbReference>
<protein>
    <submittedName>
        <fullName evidence="6">TetR family transcriptional regulator</fullName>
    </submittedName>
</protein>
<name>A0ABN1PMS8_9ACTN</name>
<dbReference type="SUPFAM" id="SSF48498">
    <property type="entry name" value="Tetracyclin repressor-like, C-terminal domain"/>
    <property type="match status" value="1"/>
</dbReference>
<feature type="DNA-binding region" description="H-T-H motif" evidence="4">
    <location>
        <begin position="34"/>
        <end position="53"/>
    </location>
</feature>
<keyword evidence="3" id="KW-0804">Transcription</keyword>
<feature type="domain" description="HTH tetR-type" evidence="5">
    <location>
        <begin position="13"/>
        <end position="71"/>
    </location>
</feature>
<keyword evidence="1" id="KW-0805">Transcription regulation</keyword>
<gene>
    <name evidence="6" type="ORF">GCM10009554_13780</name>
</gene>
<keyword evidence="2 4" id="KW-0238">DNA-binding</keyword>
<accession>A0ABN1PMS8</accession>
<dbReference type="Pfam" id="PF00440">
    <property type="entry name" value="TetR_N"/>
    <property type="match status" value="1"/>
</dbReference>
<evidence type="ECO:0000256" key="4">
    <source>
        <dbReference type="PROSITE-ProRule" id="PRU00335"/>
    </source>
</evidence>
<reference evidence="6 7" key="1">
    <citation type="journal article" date="2019" name="Int. J. Syst. Evol. Microbiol.">
        <title>The Global Catalogue of Microorganisms (GCM) 10K type strain sequencing project: providing services to taxonomists for standard genome sequencing and annotation.</title>
        <authorList>
            <consortium name="The Broad Institute Genomics Platform"/>
            <consortium name="The Broad Institute Genome Sequencing Center for Infectious Disease"/>
            <person name="Wu L."/>
            <person name="Ma J."/>
        </authorList>
    </citation>
    <scope>NUCLEOTIDE SEQUENCE [LARGE SCALE GENOMIC DNA]</scope>
    <source>
        <strain evidence="6 7">JCM 10977</strain>
    </source>
</reference>
<evidence type="ECO:0000256" key="1">
    <source>
        <dbReference type="ARBA" id="ARBA00023015"/>
    </source>
</evidence>
<evidence type="ECO:0000256" key="3">
    <source>
        <dbReference type="ARBA" id="ARBA00023163"/>
    </source>
</evidence>
<dbReference type="RefSeq" id="WP_343965995.1">
    <property type="nucleotide sequence ID" value="NZ_BAAAHK010000003.1"/>
</dbReference>
<dbReference type="Gene3D" id="1.10.357.10">
    <property type="entry name" value="Tetracycline Repressor, domain 2"/>
    <property type="match status" value="1"/>
</dbReference>
<dbReference type="EMBL" id="BAAAHK010000003">
    <property type="protein sequence ID" value="GAA0930556.1"/>
    <property type="molecule type" value="Genomic_DNA"/>
</dbReference>
<dbReference type="SUPFAM" id="SSF46689">
    <property type="entry name" value="Homeodomain-like"/>
    <property type="match status" value="1"/>
</dbReference>
<dbReference type="InterPro" id="IPR050109">
    <property type="entry name" value="HTH-type_TetR-like_transc_reg"/>
</dbReference>
<sequence length="191" mass="21290">MPTSTPKRRADAERNIETILRATHELMAHGTLPSMSDVATASGIGRVTLYSHFPSREVLLEEVLRRGIEHTDQVLTELALDEQPPAEALVRLVQKSWPILDRHRRVRTIALAEIGPETLRRQHDAAFQHVGRLIERGRAAGDFRTDQPVDWLVATFYAILHAAADEVDAGRLASADAPDLLISTLLSTLRR</sequence>
<organism evidence="6 7">
    <name type="scientific">Kribbella koreensis</name>
    <dbReference type="NCBI Taxonomy" id="57909"/>
    <lineage>
        <taxon>Bacteria</taxon>
        <taxon>Bacillati</taxon>
        <taxon>Actinomycetota</taxon>
        <taxon>Actinomycetes</taxon>
        <taxon>Propionibacteriales</taxon>
        <taxon>Kribbellaceae</taxon>
        <taxon>Kribbella</taxon>
    </lineage>
</organism>
<dbReference type="PANTHER" id="PTHR30055:SF234">
    <property type="entry name" value="HTH-TYPE TRANSCRIPTIONAL REGULATOR BETI"/>
    <property type="match status" value="1"/>
</dbReference>
<dbReference type="InterPro" id="IPR001647">
    <property type="entry name" value="HTH_TetR"/>
</dbReference>
<evidence type="ECO:0000313" key="7">
    <source>
        <dbReference type="Proteomes" id="UP001500542"/>
    </source>
</evidence>
<evidence type="ECO:0000256" key="2">
    <source>
        <dbReference type="ARBA" id="ARBA00023125"/>
    </source>
</evidence>